<dbReference type="Ensembl" id="ENSNBRT00000005077.1">
    <property type="protein sequence ID" value="ENSNBRP00000004924.1"/>
    <property type="gene ID" value="ENSNBRG00000003921.1"/>
</dbReference>
<organism evidence="1 2">
    <name type="scientific">Neolamprologus brichardi</name>
    <name type="common">Fairy cichlid</name>
    <name type="synonym">Lamprologus brichardi</name>
    <dbReference type="NCBI Taxonomy" id="32507"/>
    <lineage>
        <taxon>Eukaryota</taxon>
        <taxon>Metazoa</taxon>
        <taxon>Chordata</taxon>
        <taxon>Craniata</taxon>
        <taxon>Vertebrata</taxon>
        <taxon>Euteleostomi</taxon>
        <taxon>Actinopterygii</taxon>
        <taxon>Neopterygii</taxon>
        <taxon>Teleostei</taxon>
        <taxon>Neoteleostei</taxon>
        <taxon>Acanthomorphata</taxon>
        <taxon>Ovalentaria</taxon>
        <taxon>Cichlomorphae</taxon>
        <taxon>Cichliformes</taxon>
        <taxon>Cichlidae</taxon>
        <taxon>African cichlids</taxon>
        <taxon>Pseudocrenilabrinae</taxon>
        <taxon>Lamprologini</taxon>
        <taxon>Neolamprologus</taxon>
    </lineage>
</organism>
<dbReference type="GeneTree" id="ENSGT01030000237048"/>
<evidence type="ECO:0000313" key="1">
    <source>
        <dbReference type="Ensembl" id="ENSNBRP00000004924.1"/>
    </source>
</evidence>
<sequence>MGNVFHAFSLKPLVQGLSYPSLLVSKKLAFHCLNCVKDDHGHFVIIKGTLLGKEVTFINLYCPPGYSPSFLASTFATFADFTRNLFRILIRNSRINSSSSDKPSILWEMCKAFSWGLIISLCGL</sequence>
<dbReference type="Gene3D" id="3.60.10.10">
    <property type="entry name" value="Endonuclease/exonuclease/phosphatase"/>
    <property type="match status" value="1"/>
</dbReference>
<evidence type="ECO:0000313" key="2">
    <source>
        <dbReference type="Proteomes" id="UP000261580"/>
    </source>
</evidence>
<reference evidence="1" key="1">
    <citation type="submission" date="2025-08" db="UniProtKB">
        <authorList>
            <consortium name="Ensembl"/>
        </authorList>
    </citation>
    <scope>IDENTIFICATION</scope>
</reference>
<dbReference type="Proteomes" id="UP000261580">
    <property type="component" value="Unassembled WGS sequence"/>
</dbReference>
<name>A0A3Q4M9H1_NEOBR</name>
<dbReference type="AlphaFoldDB" id="A0A3Q4M9H1"/>
<dbReference type="InterPro" id="IPR036691">
    <property type="entry name" value="Endo/exonu/phosph_ase_sf"/>
</dbReference>
<reference evidence="1" key="2">
    <citation type="submission" date="2025-09" db="UniProtKB">
        <authorList>
            <consortium name="Ensembl"/>
        </authorList>
    </citation>
    <scope>IDENTIFICATION</scope>
</reference>
<protein>
    <submittedName>
        <fullName evidence="1">Uncharacterized protein</fullName>
    </submittedName>
</protein>
<accession>A0A3Q4M9H1</accession>
<dbReference type="Bgee" id="ENSNBRG00000003921">
    <property type="expression patterns" value="Expressed in zone of skin and 3 other cell types or tissues"/>
</dbReference>
<dbReference type="STRING" id="32507.ENSNBRP00000004924"/>
<keyword evidence="2" id="KW-1185">Reference proteome</keyword>
<proteinExistence type="predicted"/>